<keyword evidence="4" id="KW-0862">Zinc</keyword>
<keyword evidence="8" id="KW-1185">Reference proteome</keyword>
<name>Q07GQ8_ROSDO</name>
<geneLocation type="plasmid" evidence="7 8">
    <name>pTB1</name>
</geneLocation>
<dbReference type="InterPro" id="IPR028090">
    <property type="entry name" value="JAB_dom_prok"/>
</dbReference>
<evidence type="ECO:0000256" key="2">
    <source>
        <dbReference type="ARBA" id="ARBA00022723"/>
    </source>
</evidence>
<sequence>MQLLLPSDVVRKMRKHMFRAQRREIGGMIMGEQIADQQFRILDFSVDATSGTRSKFVRDAEQHDLVLKEFFERTGKEYHRFNYLGEWHTHPGFSVDPSLQDIYAMQDLVDGTGGVDFAVLLISRLRWFWQYDCSASLFLRDHQPVRVNIKREDPNAKTEGEL</sequence>
<dbReference type="PROSITE" id="PS50249">
    <property type="entry name" value="MPN"/>
    <property type="match status" value="1"/>
</dbReference>
<accession>Q07GQ8</accession>
<reference evidence="7 8" key="1">
    <citation type="journal article" date="2007" name="J. Bacteriol.">
        <title>The complete genome sequence of Roseobacter denitrificans reveals a mixotrophic rather than photosynthetic metabolism.</title>
        <authorList>
            <person name="Swingley W.D."/>
            <person name="Sadekar S."/>
            <person name="Mastrian S.D."/>
            <person name="Matthies H.J."/>
            <person name="Hao J."/>
            <person name="Ramos H."/>
            <person name="Acharya C.R."/>
            <person name="Conrad A.L."/>
            <person name="Taylor H.L."/>
            <person name="Dejesa L.C."/>
            <person name="Shah M.K."/>
            <person name="O'huallachain M.E."/>
            <person name="Lince M.T."/>
            <person name="Blankenship R.E."/>
            <person name="Beatty J.T."/>
            <person name="Touchman J.W."/>
        </authorList>
    </citation>
    <scope>NUCLEOTIDE SEQUENCE [LARGE SCALE GENOMIC DNA]</scope>
    <source>
        <strain evidence="8">ATCC 33942 / OCh 114</strain>
        <plasmid evidence="7 8">pTB1</plasmid>
    </source>
</reference>
<evidence type="ECO:0000256" key="5">
    <source>
        <dbReference type="ARBA" id="ARBA00023049"/>
    </source>
</evidence>
<dbReference type="OrthoDB" id="7848394at2"/>
<dbReference type="GO" id="GO:0006508">
    <property type="term" value="P:proteolysis"/>
    <property type="evidence" value="ECO:0007669"/>
    <property type="project" value="UniProtKB-KW"/>
</dbReference>
<keyword evidence="2" id="KW-0479">Metal-binding</keyword>
<dbReference type="AlphaFoldDB" id="Q07GQ8"/>
<feature type="domain" description="MPN" evidence="6">
    <location>
        <begin position="3"/>
        <end position="143"/>
    </location>
</feature>
<evidence type="ECO:0000256" key="1">
    <source>
        <dbReference type="ARBA" id="ARBA00022670"/>
    </source>
</evidence>
<protein>
    <recommendedName>
        <fullName evidence="6">MPN domain-containing protein</fullName>
    </recommendedName>
</protein>
<dbReference type="GO" id="GO:0046872">
    <property type="term" value="F:metal ion binding"/>
    <property type="evidence" value="ECO:0007669"/>
    <property type="project" value="UniProtKB-KW"/>
</dbReference>
<evidence type="ECO:0000259" key="6">
    <source>
        <dbReference type="PROSITE" id="PS50249"/>
    </source>
</evidence>
<keyword evidence="3" id="KW-0378">Hydrolase</keyword>
<organism evidence="7 8">
    <name type="scientific">Roseobacter denitrificans (strain ATCC 33942 / OCh 114)</name>
    <name type="common">Erythrobacter sp. (strain OCh 114)</name>
    <name type="synonym">Roseobacter denitrificans</name>
    <dbReference type="NCBI Taxonomy" id="375451"/>
    <lineage>
        <taxon>Bacteria</taxon>
        <taxon>Pseudomonadati</taxon>
        <taxon>Pseudomonadota</taxon>
        <taxon>Alphaproteobacteria</taxon>
        <taxon>Rhodobacterales</taxon>
        <taxon>Roseobacteraceae</taxon>
        <taxon>Roseobacter</taxon>
    </lineage>
</organism>
<dbReference type="Pfam" id="PF14464">
    <property type="entry name" value="Prok-JAB"/>
    <property type="match status" value="1"/>
</dbReference>
<dbReference type="Proteomes" id="UP000007029">
    <property type="component" value="Plasmid pTB1"/>
</dbReference>
<dbReference type="Gene3D" id="3.40.140.10">
    <property type="entry name" value="Cytidine Deaminase, domain 2"/>
    <property type="match status" value="1"/>
</dbReference>
<keyword evidence="1" id="KW-0645">Protease</keyword>
<evidence type="ECO:0000313" key="8">
    <source>
        <dbReference type="Proteomes" id="UP000007029"/>
    </source>
</evidence>
<evidence type="ECO:0000313" key="7">
    <source>
        <dbReference type="EMBL" id="ABI93341.1"/>
    </source>
</evidence>
<dbReference type="HOGENOM" id="CLU_131489_0_0_5"/>
<dbReference type="EMBL" id="CP000464">
    <property type="protein sequence ID" value="ABI93341.1"/>
    <property type="molecule type" value="Genomic_DNA"/>
</dbReference>
<proteinExistence type="predicted"/>
<keyword evidence="5" id="KW-0482">Metalloprotease</keyword>
<evidence type="ECO:0000256" key="3">
    <source>
        <dbReference type="ARBA" id="ARBA00022801"/>
    </source>
</evidence>
<dbReference type="SUPFAM" id="SSF102712">
    <property type="entry name" value="JAB1/MPN domain"/>
    <property type="match status" value="1"/>
</dbReference>
<gene>
    <name evidence="7" type="ordered locus">RD1_A0040</name>
</gene>
<keyword evidence="7" id="KW-0614">Plasmid</keyword>
<evidence type="ECO:0000256" key="4">
    <source>
        <dbReference type="ARBA" id="ARBA00022833"/>
    </source>
</evidence>
<dbReference type="KEGG" id="rde:RD1_A0040"/>
<dbReference type="GO" id="GO:0008237">
    <property type="term" value="F:metallopeptidase activity"/>
    <property type="evidence" value="ECO:0007669"/>
    <property type="project" value="UniProtKB-KW"/>
</dbReference>
<dbReference type="InterPro" id="IPR037518">
    <property type="entry name" value="MPN"/>
</dbReference>